<evidence type="ECO:0000256" key="1">
    <source>
        <dbReference type="SAM" id="MobiDB-lite"/>
    </source>
</evidence>
<dbReference type="Proteomes" id="UP001176941">
    <property type="component" value="Chromosome 9"/>
</dbReference>
<organism evidence="2 3">
    <name type="scientific">Rangifer tarandus platyrhynchus</name>
    <name type="common">Svalbard reindeer</name>
    <dbReference type="NCBI Taxonomy" id="3082113"/>
    <lineage>
        <taxon>Eukaryota</taxon>
        <taxon>Metazoa</taxon>
        <taxon>Chordata</taxon>
        <taxon>Craniata</taxon>
        <taxon>Vertebrata</taxon>
        <taxon>Euteleostomi</taxon>
        <taxon>Mammalia</taxon>
        <taxon>Eutheria</taxon>
        <taxon>Laurasiatheria</taxon>
        <taxon>Artiodactyla</taxon>
        <taxon>Ruminantia</taxon>
        <taxon>Pecora</taxon>
        <taxon>Cervidae</taxon>
        <taxon>Odocoileinae</taxon>
        <taxon>Rangifer</taxon>
    </lineage>
</organism>
<sequence length="100" mass="10822">MVHTETPCCVKWIFYFGAAFDQNSPRALALEENNVPACTTSQFSAPPQSPAEDQTTLPAPWAWGGRDKGRSGLPSFALAPGNSAPYLVSHCFTTLPKLPR</sequence>
<evidence type="ECO:0000313" key="2">
    <source>
        <dbReference type="EMBL" id="CAI9179883.1"/>
    </source>
</evidence>
<reference evidence="2" key="1">
    <citation type="submission" date="2023-04" db="EMBL/GenBank/DDBJ databases">
        <authorList>
            <consortium name="ELIXIR-Norway"/>
        </authorList>
    </citation>
    <scope>NUCLEOTIDE SEQUENCE [LARGE SCALE GENOMIC DNA]</scope>
</reference>
<feature type="compositionally biased region" description="Polar residues" evidence="1">
    <location>
        <begin position="39"/>
        <end position="57"/>
    </location>
</feature>
<gene>
    <name evidence="2" type="ORF">MRATA1EN1_LOCUS28845</name>
</gene>
<keyword evidence="3" id="KW-1185">Reference proteome</keyword>
<dbReference type="EMBL" id="OX459945">
    <property type="protein sequence ID" value="CAI9179883.1"/>
    <property type="molecule type" value="Genomic_DNA"/>
</dbReference>
<accession>A0ABN9A4W7</accession>
<protein>
    <submittedName>
        <fullName evidence="2">Uncharacterized protein</fullName>
    </submittedName>
</protein>
<name>A0ABN9A4W7_RANTA</name>
<evidence type="ECO:0000313" key="3">
    <source>
        <dbReference type="Proteomes" id="UP001176941"/>
    </source>
</evidence>
<feature type="region of interest" description="Disordered" evidence="1">
    <location>
        <begin position="39"/>
        <end position="64"/>
    </location>
</feature>
<proteinExistence type="predicted"/>